<dbReference type="Proteomes" id="UP001064048">
    <property type="component" value="Chromosome 24"/>
</dbReference>
<name>A0ACC0K848_CHOFU</name>
<evidence type="ECO:0000313" key="1">
    <source>
        <dbReference type="EMBL" id="KAI8432637.1"/>
    </source>
</evidence>
<keyword evidence="2" id="KW-1185">Reference proteome</keyword>
<protein>
    <submittedName>
        <fullName evidence="1">Uncharacterized protein</fullName>
    </submittedName>
</protein>
<organism evidence="1 2">
    <name type="scientific">Choristoneura fumiferana</name>
    <name type="common">Spruce budworm moth</name>
    <name type="synonym">Archips fumiferana</name>
    <dbReference type="NCBI Taxonomy" id="7141"/>
    <lineage>
        <taxon>Eukaryota</taxon>
        <taxon>Metazoa</taxon>
        <taxon>Ecdysozoa</taxon>
        <taxon>Arthropoda</taxon>
        <taxon>Hexapoda</taxon>
        <taxon>Insecta</taxon>
        <taxon>Pterygota</taxon>
        <taxon>Neoptera</taxon>
        <taxon>Endopterygota</taxon>
        <taxon>Lepidoptera</taxon>
        <taxon>Glossata</taxon>
        <taxon>Ditrysia</taxon>
        <taxon>Tortricoidea</taxon>
        <taxon>Tortricidae</taxon>
        <taxon>Tortricinae</taxon>
        <taxon>Choristoneura</taxon>
    </lineage>
</organism>
<proteinExistence type="predicted"/>
<comment type="caution">
    <text evidence="1">The sequence shown here is derived from an EMBL/GenBank/DDBJ whole genome shotgun (WGS) entry which is preliminary data.</text>
</comment>
<accession>A0ACC0K848</accession>
<dbReference type="EMBL" id="CM046124">
    <property type="protein sequence ID" value="KAI8432637.1"/>
    <property type="molecule type" value="Genomic_DNA"/>
</dbReference>
<gene>
    <name evidence="1" type="ORF">MSG28_013616</name>
</gene>
<reference evidence="1 2" key="1">
    <citation type="journal article" date="2022" name="Genome Biol. Evol.">
        <title>The Spruce Budworm Genome: Reconstructing the Evolutionary History of Antifreeze Proteins.</title>
        <authorList>
            <person name="Beliveau C."/>
            <person name="Gagne P."/>
            <person name="Picq S."/>
            <person name="Vernygora O."/>
            <person name="Keeling C.I."/>
            <person name="Pinkney K."/>
            <person name="Doucet D."/>
            <person name="Wen F."/>
            <person name="Johnston J.S."/>
            <person name="Maaroufi H."/>
            <person name="Boyle B."/>
            <person name="Laroche J."/>
            <person name="Dewar K."/>
            <person name="Juretic N."/>
            <person name="Blackburn G."/>
            <person name="Nisole A."/>
            <person name="Brunet B."/>
            <person name="Brandao M."/>
            <person name="Lumley L."/>
            <person name="Duan J."/>
            <person name="Quan G."/>
            <person name="Lucarotti C.J."/>
            <person name="Roe A.D."/>
            <person name="Sperling F.A.H."/>
            <person name="Levesque R.C."/>
            <person name="Cusson M."/>
        </authorList>
    </citation>
    <scope>NUCLEOTIDE SEQUENCE [LARGE SCALE GENOMIC DNA]</scope>
    <source>
        <strain evidence="1">Glfc:IPQL:Cfum</strain>
    </source>
</reference>
<evidence type="ECO:0000313" key="2">
    <source>
        <dbReference type="Proteomes" id="UP001064048"/>
    </source>
</evidence>
<sequence length="306" mass="33720">MYPMFDSDEDFFRAARDIVASGGGCVAQEEPFYVCDLRELAARHARWRDLMPRVEPFYAVKCNDDKLLLRTLAALGTGFDCASRGEIDLVTNLGVAPDRIIYANTLKIASHVRYAASVGVNIVTFDSKDELIKIKQNMPNAQVVLRIRCDATVAQLYFGKRFGCDPTTEAPALLKLAVALGLDVIGVSFHVGSDMQEPDAYARAIAHCRDIPAKDEASEPQTMYCINDGVWGSFNAPSTENPQPCSIWGPTCSPLDCIVPATSLPPLQVGSWLLFKDMGAYTLTNSTDFNGFKKARVKTFVDRCLW</sequence>